<evidence type="ECO:0000313" key="2">
    <source>
        <dbReference type="Proteomes" id="UP000034081"/>
    </source>
</evidence>
<proteinExistence type="predicted"/>
<reference evidence="1 2" key="1">
    <citation type="journal article" date="2015" name="Nature">
        <title>rRNA introns, odd ribosomes, and small enigmatic genomes across a large radiation of phyla.</title>
        <authorList>
            <person name="Brown C.T."/>
            <person name="Hug L.A."/>
            <person name="Thomas B.C."/>
            <person name="Sharon I."/>
            <person name="Castelle C.J."/>
            <person name="Singh A."/>
            <person name="Wilkins M.J."/>
            <person name="Williams K.H."/>
            <person name="Banfield J.F."/>
        </authorList>
    </citation>
    <scope>NUCLEOTIDE SEQUENCE [LARGE SCALE GENOMIC DNA]</scope>
</reference>
<organism evidence="1 2">
    <name type="scientific">Candidatus Woesebacteria bacterium GW2011_GWB1_38_8</name>
    <dbReference type="NCBI Taxonomy" id="1618570"/>
    <lineage>
        <taxon>Bacteria</taxon>
        <taxon>Candidatus Woeseibacteriota</taxon>
    </lineage>
</organism>
<sequence>MVELVDTQLSKSCELKRSCRFESDFGHQTFDLYFLLAHNIGMSLAELGVNTALKIYRDKKGEPTVRCIDHVTGLSCSQRFEVVFNNALEKGIGAPVAINMAFQHTIDVCQKIHGNIPREVAVAALVGGTLDALTNTKIPSGVINFTRGVRDTDHAAVDIDCDKREIMTTEYGDHREMTVNDRARCL</sequence>
<gene>
    <name evidence="1" type="ORF">UT08_C0003G0093</name>
</gene>
<dbReference type="AlphaFoldDB" id="A0A0G0LDD1"/>
<comment type="caution">
    <text evidence="1">The sequence shown here is derived from an EMBL/GenBank/DDBJ whole genome shotgun (WGS) entry which is preliminary data.</text>
</comment>
<dbReference type="EMBL" id="LBVL01000003">
    <property type="protein sequence ID" value="KKQ85930.1"/>
    <property type="molecule type" value="Genomic_DNA"/>
</dbReference>
<evidence type="ECO:0000313" key="1">
    <source>
        <dbReference type="EMBL" id="KKQ85930.1"/>
    </source>
</evidence>
<accession>A0A0G0LDD1</accession>
<protein>
    <submittedName>
        <fullName evidence="1">Uncharacterized protein</fullName>
    </submittedName>
</protein>
<name>A0A0G0LDD1_9BACT</name>
<dbReference type="Proteomes" id="UP000034081">
    <property type="component" value="Unassembled WGS sequence"/>
</dbReference>